<keyword evidence="1" id="KW-0560">Oxidoreductase</keyword>
<comment type="caution">
    <text evidence="3">The sequence shown here is derived from an EMBL/GenBank/DDBJ whole genome shotgun (WGS) entry which is preliminary data.</text>
</comment>
<dbReference type="EMBL" id="BAAAGS010000005">
    <property type="protein sequence ID" value="GAA0513554.1"/>
    <property type="molecule type" value="Genomic_DNA"/>
</dbReference>
<sequence length="289" mass="32027">MSASEAGLVEQVVDTGRYPLTDPDSTAWKDAVDRARRDLRELGCSVLSNFVRSSLHEELRAEGAAIAPLAHYDVEVVNAYNIAVDAELPEDHPARTAMERGNAFVARDAIPRQAIIHRLYTSELFQRFIAECVEVPRVHELADPLAGLCLNVVRPGMDHPWHFDTNEFAVSLLTQQSEDGGVFEYCPGIRSARDENFGDVRAVLAGDGEHLVRRIALRPGDLQLFRGRYSLHRVTTVRGATARHTAIFAYSERPGVIGSVARTKQIFGRVLPEHLAAEGRAVRVDQLLD</sequence>
<keyword evidence="1" id="KW-0408">Iron</keyword>
<evidence type="ECO:0000259" key="2">
    <source>
        <dbReference type="PROSITE" id="PS51471"/>
    </source>
</evidence>
<name>A0ABP3M8W0_SACER</name>
<accession>A0ABP3M8W0</accession>
<gene>
    <name evidence="3" type="ORF">GCM10009533_10530</name>
</gene>
<dbReference type="InterPro" id="IPR056470">
    <property type="entry name" value="BesD/HalB-like"/>
</dbReference>
<dbReference type="Proteomes" id="UP001500729">
    <property type="component" value="Unassembled WGS sequence"/>
</dbReference>
<dbReference type="PROSITE" id="PS51471">
    <property type="entry name" value="FE2OG_OXY"/>
    <property type="match status" value="1"/>
</dbReference>
<dbReference type="InterPro" id="IPR005123">
    <property type="entry name" value="Oxoglu/Fe-dep_dioxygenase_dom"/>
</dbReference>
<protein>
    <recommendedName>
        <fullName evidence="2">Fe2OG dioxygenase domain-containing protein</fullName>
    </recommendedName>
</protein>
<evidence type="ECO:0000313" key="3">
    <source>
        <dbReference type="EMBL" id="GAA0513554.1"/>
    </source>
</evidence>
<proteinExistence type="inferred from homology"/>
<evidence type="ECO:0000256" key="1">
    <source>
        <dbReference type="RuleBase" id="RU003682"/>
    </source>
</evidence>
<dbReference type="SUPFAM" id="SSF51197">
    <property type="entry name" value="Clavaminate synthase-like"/>
    <property type="match status" value="1"/>
</dbReference>
<dbReference type="Gene3D" id="2.60.120.620">
    <property type="entry name" value="q2cbj1_9rhob like domain"/>
    <property type="match status" value="1"/>
</dbReference>
<dbReference type="Pfam" id="PF23169">
    <property type="entry name" value="HalD"/>
    <property type="match status" value="1"/>
</dbReference>
<reference evidence="4" key="1">
    <citation type="journal article" date="2019" name="Int. J. Syst. Evol. Microbiol.">
        <title>The Global Catalogue of Microorganisms (GCM) 10K type strain sequencing project: providing services to taxonomists for standard genome sequencing and annotation.</title>
        <authorList>
            <consortium name="The Broad Institute Genomics Platform"/>
            <consortium name="The Broad Institute Genome Sequencing Center for Infectious Disease"/>
            <person name="Wu L."/>
            <person name="Ma J."/>
        </authorList>
    </citation>
    <scope>NUCLEOTIDE SEQUENCE [LARGE SCALE GENOMIC DNA]</scope>
    <source>
        <strain evidence="4">JCM 10303</strain>
    </source>
</reference>
<feature type="domain" description="Fe2OG dioxygenase" evidence="2">
    <location>
        <begin position="144"/>
        <end position="254"/>
    </location>
</feature>
<organism evidence="3 4">
    <name type="scientific">Saccharopolyspora erythraea</name>
    <name type="common">Streptomyces erythraeus</name>
    <dbReference type="NCBI Taxonomy" id="1836"/>
    <lineage>
        <taxon>Bacteria</taxon>
        <taxon>Bacillati</taxon>
        <taxon>Actinomycetota</taxon>
        <taxon>Actinomycetes</taxon>
        <taxon>Pseudonocardiales</taxon>
        <taxon>Pseudonocardiaceae</taxon>
        <taxon>Saccharopolyspora</taxon>
    </lineage>
</organism>
<keyword evidence="1" id="KW-0479">Metal-binding</keyword>
<comment type="similarity">
    <text evidence="1">Belongs to the iron/ascorbate-dependent oxidoreductase family.</text>
</comment>
<dbReference type="RefSeq" id="WP_009949081.1">
    <property type="nucleotide sequence ID" value="NZ_BAAAGS010000005.1"/>
</dbReference>
<keyword evidence="4" id="KW-1185">Reference proteome</keyword>
<evidence type="ECO:0000313" key="4">
    <source>
        <dbReference type="Proteomes" id="UP001500729"/>
    </source>
</evidence>